<protein>
    <submittedName>
        <fullName evidence="2">Uncharacterized protein</fullName>
    </submittedName>
</protein>
<feature type="region of interest" description="Disordered" evidence="1">
    <location>
        <begin position="1"/>
        <end position="38"/>
    </location>
</feature>
<evidence type="ECO:0000313" key="3">
    <source>
        <dbReference type="Proteomes" id="UP000269221"/>
    </source>
</evidence>
<feature type="compositionally biased region" description="Basic and acidic residues" evidence="1">
    <location>
        <begin position="20"/>
        <end position="38"/>
    </location>
</feature>
<proteinExistence type="predicted"/>
<evidence type="ECO:0000256" key="1">
    <source>
        <dbReference type="SAM" id="MobiDB-lite"/>
    </source>
</evidence>
<evidence type="ECO:0000313" key="2">
    <source>
        <dbReference type="EMBL" id="RMC13488.1"/>
    </source>
</evidence>
<reference evidence="2 3" key="1">
    <citation type="submission" date="2018-07" db="EMBL/GenBank/DDBJ databases">
        <title>A high quality draft genome assembly of the barn swallow (H. rustica rustica).</title>
        <authorList>
            <person name="Formenti G."/>
            <person name="Chiara M."/>
            <person name="Poveda L."/>
            <person name="Francoijs K.-J."/>
            <person name="Bonisoli-Alquati A."/>
            <person name="Canova L."/>
            <person name="Gianfranceschi L."/>
            <person name="Horner D.S."/>
            <person name="Saino N."/>
        </authorList>
    </citation>
    <scope>NUCLEOTIDE SEQUENCE [LARGE SCALE GENOMIC DNA]</scope>
    <source>
        <strain evidence="2">Chelidonia</strain>
        <tissue evidence="2">Blood</tissue>
    </source>
</reference>
<gene>
    <name evidence="2" type="ORF">DUI87_08562</name>
</gene>
<dbReference type="EMBL" id="QRBI01000105">
    <property type="protein sequence ID" value="RMC13488.1"/>
    <property type="molecule type" value="Genomic_DNA"/>
</dbReference>
<comment type="caution">
    <text evidence="2">The sequence shown here is derived from an EMBL/GenBank/DDBJ whole genome shotgun (WGS) entry which is preliminary data.</text>
</comment>
<name>A0A3M0KJQ6_HIRRU</name>
<accession>A0A3M0KJQ6</accession>
<keyword evidence="3" id="KW-1185">Reference proteome</keyword>
<dbReference type="AlphaFoldDB" id="A0A3M0KJQ6"/>
<dbReference type="Proteomes" id="UP000269221">
    <property type="component" value="Unassembled WGS sequence"/>
</dbReference>
<organism evidence="2 3">
    <name type="scientific">Hirundo rustica rustica</name>
    <dbReference type="NCBI Taxonomy" id="333673"/>
    <lineage>
        <taxon>Eukaryota</taxon>
        <taxon>Metazoa</taxon>
        <taxon>Chordata</taxon>
        <taxon>Craniata</taxon>
        <taxon>Vertebrata</taxon>
        <taxon>Euteleostomi</taxon>
        <taxon>Archelosauria</taxon>
        <taxon>Archosauria</taxon>
        <taxon>Dinosauria</taxon>
        <taxon>Saurischia</taxon>
        <taxon>Theropoda</taxon>
        <taxon>Coelurosauria</taxon>
        <taxon>Aves</taxon>
        <taxon>Neognathae</taxon>
        <taxon>Neoaves</taxon>
        <taxon>Telluraves</taxon>
        <taxon>Australaves</taxon>
        <taxon>Passeriformes</taxon>
        <taxon>Sylvioidea</taxon>
        <taxon>Hirundinidae</taxon>
        <taxon>Hirundo</taxon>
    </lineage>
</organism>
<sequence length="141" mass="15986">MNRSRLGDANPIWGEQHTGGGERESRKERKEEEKEGKYRNYNSWMTEGNVHAVHSAVFLGELNEELVPSGTSDRNWTDKALAQNLCLQITPPTPESAANLAGMDWSNKTNENQLEEATNSCKIFRENHGIEDLIRFPNPVF</sequence>